<keyword evidence="1" id="KW-0812">Transmembrane</keyword>
<gene>
    <name evidence="2" type="ORF">H4O11_18240</name>
</gene>
<evidence type="ECO:0000313" key="3">
    <source>
        <dbReference type="Proteomes" id="UP000547058"/>
    </source>
</evidence>
<dbReference type="AlphaFoldDB" id="A0A7W3FQH2"/>
<keyword evidence="1" id="KW-1133">Transmembrane helix</keyword>
<keyword evidence="3" id="KW-1185">Reference proteome</keyword>
<comment type="caution">
    <text evidence="2">The sequence shown here is derived from an EMBL/GenBank/DDBJ whole genome shotgun (WGS) entry which is preliminary data.</text>
</comment>
<dbReference type="Proteomes" id="UP000547058">
    <property type="component" value="Unassembled WGS sequence"/>
</dbReference>
<accession>A0A7W3FQH2</accession>
<evidence type="ECO:0008006" key="4">
    <source>
        <dbReference type="Google" id="ProtNLM"/>
    </source>
</evidence>
<organism evidence="2 3">
    <name type="scientific">Stenotrophomonas tumulicola</name>
    <dbReference type="NCBI Taxonomy" id="1685415"/>
    <lineage>
        <taxon>Bacteria</taxon>
        <taxon>Pseudomonadati</taxon>
        <taxon>Pseudomonadota</taxon>
        <taxon>Gammaproteobacteria</taxon>
        <taxon>Lysobacterales</taxon>
        <taxon>Lysobacteraceae</taxon>
        <taxon>Stenotrophomonas</taxon>
    </lineage>
</organism>
<evidence type="ECO:0000313" key="2">
    <source>
        <dbReference type="EMBL" id="MBA8683747.1"/>
    </source>
</evidence>
<sequence length="71" mass="7986">MKFIAGLYLFTVLPAWIYLANWGQYAYKGMAYNFGRALIWPAIAFPSIGGIISGLMWLLVIVAVLVFAKRQ</sequence>
<reference evidence="2 3" key="1">
    <citation type="submission" date="2020-08" db="EMBL/GenBank/DDBJ databases">
        <title>Stenotrophomonas tumulicola JCM 30961.</title>
        <authorList>
            <person name="Deng Y."/>
        </authorList>
    </citation>
    <scope>NUCLEOTIDE SEQUENCE [LARGE SCALE GENOMIC DNA]</scope>
    <source>
        <strain evidence="2 3">JCM 30961</strain>
    </source>
</reference>
<dbReference type="EMBL" id="JACGXS010000016">
    <property type="protein sequence ID" value="MBA8683747.1"/>
    <property type="molecule type" value="Genomic_DNA"/>
</dbReference>
<keyword evidence="1" id="KW-0472">Membrane</keyword>
<feature type="transmembrane region" description="Helical" evidence="1">
    <location>
        <begin position="7"/>
        <end position="27"/>
    </location>
</feature>
<dbReference type="RefSeq" id="WP_182342056.1">
    <property type="nucleotide sequence ID" value="NZ_JACGXS010000016.1"/>
</dbReference>
<name>A0A7W3FQH2_9GAMM</name>
<proteinExistence type="predicted"/>
<protein>
    <recommendedName>
        <fullName evidence="4">Transmembrane protein</fullName>
    </recommendedName>
</protein>
<feature type="transmembrane region" description="Helical" evidence="1">
    <location>
        <begin position="39"/>
        <end position="68"/>
    </location>
</feature>
<evidence type="ECO:0000256" key="1">
    <source>
        <dbReference type="SAM" id="Phobius"/>
    </source>
</evidence>